<protein>
    <submittedName>
        <fullName evidence="1">Uncharacterized protein</fullName>
    </submittedName>
</protein>
<reference evidence="1 2" key="1">
    <citation type="submission" date="2017-08" db="EMBL/GenBank/DDBJ databases">
        <title>Multipartite genome sequences of Sinorhizobium species nodulating soybeans.</title>
        <authorList>
            <person name="Tian C.F."/>
        </authorList>
    </citation>
    <scope>NUCLEOTIDE SEQUENCE [LARGE SCALE GENOMIC DNA]</scope>
    <source>
        <strain evidence="1 2">CCBAU 05684</strain>
    </source>
</reference>
<dbReference type="Proteomes" id="UP000217211">
    <property type="component" value="Chromosome"/>
</dbReference>
<keyword evidence="2" id="KW-1185">Reference proteome</keyword>
<dbReference type="KEGG" id="esj:SJ05684_c02110"/>
<sequence length="44" mass="5250">MLSSLGRLIQIHREQPRRFDSGLRQKLDTARRSGRQYQFLGHCH</sequence>
<evidence type="ECO:0000313" key="2">
    <source>
        <dbReference type="Proteomes" id="UP000217211"/>
    </source>
</evidence>
<dbReference type="AlphaFoldDB" id="A0A249P6W6"/>
<proteinExistence type="predicted"/>
<organism evidence="1 2">
    <name type="scientific">Sinorhizobium sojae CCBAU 05684</name>
    <dbReference type="NCBI Taxonomy" id="716928"/>
    <lineage>
        <taxon>Bacteria</taxon>
        <taxon>Pseudomonadati</taxon>
        <taxon>Pseudomonadota</taxon>
        <taxon>Alphaproteobacteria</taxon>
        <taxon>Hyphomicrobiales</taxon>
        <taxon>Rhizobiaceae</taxon>
        <taxon>Sinorhizobium/Ensifer group</taxon>
        <taxon>Sinorhizobium</taxon>
    </lineage>
</organism>
<dbReference type="EMBL" id="CP023067">
    <property type="protein sequence ID" value="ASY61680.1"/>
    <property type="molecule type" value="Genomic_DNA"/>
</dbReference>
<accession>A0A249P6W6</accession>
<name>A0A249P6W6_9HYPH</name>
<gene>
    <name evidence="1" type="ORF">SJ05684_c02110</name>
</gene>
<evidence type="ECO:0000313" key="1">
    <source>
        <dbReference type="EMBL" id="ASY61680.1"/>
    </source>
</evidence>